<accession>A0A7Y9ZKB2</accession>
<evidence type="ECO:0000256" key="1">
    <source>
        <dbReference type="SAM" id="MobiDB-lite"/>
    </source>
</evidence>
<feature type="compositionally biased region" description="Low complexity" evidence="1">
    <location>
        <begin position="127"/>
        <end position="139"/>
    </location>
</feature>
<feature type="compositionally biased region" description="Pro residues" evidence="1">
    <location>
        <begin position="140"/>
        <end position="149"/>
    </location>
</feature>
<evidence type="ECO:0000313" key="3">
    <source>
        <dbReference type="Proteomes" id="UP000562045"/>
    </source>
</evidence>
<dbReference type="RefSeq" id="WP_179650260.1">
    <property type="nucleotide sequence ID" value="NZ_JACBZM010000001.1"/>
</dbReference>
<reference evidence="2 3" key="1">
    <citation type="submission" date="2020-07" db="EMBL/GenBank/DDBJ databases">
        <title>Sequencing the genomes of 1000 actinobacteria strains.</title>
        <authorList>
            <person name="Klenk H.-P."/>
        </authorList>
    </citation>
    <scope>NUCLEOTIDE SEQUENCE [LARGE SCALE GENOMIC DNA]</scope>
    <source>
        <strain evidence="2 3">DSM 15131</strain>
    </source>
</reference>
<feature type="region of interest" description="Disordered" evidence="1">
    <location>
        <begin position="68"/>
        <end position="223"/>
    </location>
</feature>
<dbReference type="EMBL" id="JACBZM010000001">
    <property type="protein sequence ID" value="NYI46416.1"/>
    <property type="molecule type" value="Genomic_DNA"/>
</dbReference>
<dbReference type="AlphaFoldDB" id="A0A7Y9ZKB2"/>
<sequence>MTRPDWIETLRAEVRPADPDPVLLAQLAELSASSTVPAARPGRSAGARLAIVLGGAIAVGATSWAAGALPGTDSPFRPEERITQQPTDPQPGDARTPPSDAPTSPAGTDASDPAGEETGQATTPAEPSDSGVPSGRPSGGPTPSPPSGDPPGGEVDLPEVPSLPVPTVVPSVPQPSGLDGVPDLPGLPPVNGGRASAHPTSPDSDSGAHRSPRPQEALVDQAR</sequence>
<organism evidence="2 3">
    <name type="scientific">Nocardioides aromaticivorans</name>
    <dbReference type="NCBI Taxonomy" id="200618"/>
    <lineage>
        <taxon>Bacteria</taxon>
        <taxon>Bacillati</taxon>
        <taxon>Actinomycetota</taxon>
        <taxon>Actinomycetes</taxon>
        <taxon>Propionibacteriales</taxon>
        <taxon>Nocardioidaceae</taxon>
        <taxon>Nocardioides</taxon>
    </lineage>
</organism>
<proteinExistence type="predicted"/>
<feature type="compositionally biased region" description="Low complexity" evidence="1">
    <location>
        <begin position="158"/>
        <end position="193"/>
    </location>
</feature>
<gene>
    <name evidence="2" type="ORF">BJ993_003496</name>
</gene>
<dbReference type="Proteomes" id="UP000562045">
    <property type="component" value="Unassembled WGS sequence"/>
</dbReference>
<comment type="caution">
    <text evidence="2">The sequence shown here is derived from an EMBL/GenBank/DDBJ whole genome shotgun (WGS) entry which is preliminary data.</text>
</comment>
<protein>
    <submittedName>
        <fullName evidence="2">Uncharacterized protein</fullName>
    </submittedName>
</protein>
<name>A0A7Y9ZKB2_9ACTN</name>
<evidence type="ECO:0000313" key="2">
    <source>
        <dbReference type="EMBL" id="NYI46416.1"/>
    </source>
</evidence>